<reference evidence="2" key="1">
    <citation type="journal article" date="2022" name="bioRxiv">
        <title>Sequencing and chromosome-scale assembly of the giantPleurodeles waltlgenome.</title>
        <authorList>
            <person name="Brown T."/>
            <person name="Elewa A."/>
            <person name="Iarovenko S."/>
            <person name="Subramanian E."/>
            <person name="Araus A.J."/>
            <person name="Petzold A."/>
            <person name="Susuki M."/>
            <person name="Suzuki K.-i.T."/>
            <person name="Hayashi T."/>
            <person name="Toyoda A."/>
            <person name="Oliveira C."/>
            <person name="Osipova E."/>
            <person name="Leigh N.D."/>
            <person name="Simon A."/>
            <person name="Yun M.H."/>
        </authorList>
    </citation>
    <scope>NUCLEOTIDE SEQUENCE</scope>
    <source>
        <strain evidence="2">20211129_DDA</strain>
        <tissue evidence="2">Liver</tissue>
    </source>
</reference>
<evidence type="ECO:0000313" key="3">
    <source>
        <dbReference type="Proteomes" id="UP001066276"/>
    </source>
</evidence>
<protein>
    <submittedName>
        <fullName evidence="2">Uncharacterized protein</fullName>
    </submittedName>
</protein>
<proteinExistence type="predicted"/>
<comment type="caution">
    <text evidence="2">The sequence shown here is derived from an EMBL/GenBank/DDBJ whole genome shotgun (WGS) entry which is preliminary data.</text>
</comment>
<dbReference type="AlphaFoldDB" id="A0AAV7TBT2"/>
<feature type="region of interest" description="Disordered" evidence="1">
    <location>
        <begin position="35"/>
        <end position="54"/>
    </location>
</feature>
<feature type="compositionally biased region" description="Basic residues" evidence="1">
    <location>
        <begin position="37"/>
        <end position="54"/>
    </location>
</feature>
<accession>A0AAV7TBT2</accession>
<keyword evidence="3" id="KW-1185">Reference proteome</keyword>
<sequence length="150" mass="16321">MGREKGGPSKVVLATDEGGDPETLRSRTTYLAAPGKLKQRKRGRKQTGRSLVKVKARWRPERTISKELHSRPIKYPSILPARPAPVAAAAIGDVPLQRRGDRAISRPLVVAVNASLDRGRGRRLLVAVLGGVQREWRLTRGCGGVLALAH</sequence>
<organism evidence="2 3">
    <name type="scientific">Pleurodeles waltl</name>
    <name type="common">Iberian ribbed newt</name>
    <dbReference type="NCBI Taxonomy" id="8319"/>
    <lineage>
        <taxon>Eukaryota</taxon>
        <taxon>Metazoa</taxon>
        <taxon>Chordata</taxon>
        <taxon>Craniata</taxon>
        <taxon>Vertebrata</taxon>
        <taxon>Euteleostomi</taxon>
        <taxon>Amphibia</taxon>
        <taxon>Batrachia</taxon>
        <taxon>Caudata</taxon>
        <taxon>Salamandroidea</taxon>
        <taxon>Salamandridae</taxon>
        <taxon>Pleurodelinae</taxon>
        <taxon>Pleurodeles</taxon>
    </lineage>
</organism>
<name>A0AAV7TBT2_PLEWA</name>
<dbReference type="Proteomes" id="UP001066276">
    <property type="component" value="Chromosome 4_1"/>
</dbReference>
<dbReference type="EMBL" id="JANPWB010000007">
    <property type="protein sequence ID" value="KAJ1173348.1"/>
    <property type="molecule type" value="Genomic_DNA"/>
</dbReference>
<gene>
    <name evidence="2" type="ORF">NDU88_005184</name>
</gene>
<evidence type="ECO:0000256" key="1">
    <source>
        <dbReference type="SAM" id="MobiDB-lite"/>
    </source>
</evidence>
<feature type="region of interest" description="Disordered" evidence="1">
    <location>
        <begin position="1"/>
        <end position="26"/>
    </location>
</feature>
<evidence type="ECO:0000313" key="2">
    <source>
        <dbReference type="EMBL" id="KAJ1173348.1"/>
    </source>
</evidence>